<dbReference type="Proteomes" id="UP001169862">
    <property type="component" value="Unassembled WGS sequence"/>
</dbReference>
<dbReference type="PANTHER" id="PTHR35936:SF17">
    <property type="entry name" value="ARGININE-BINDING EXTRACELLULAR PROTEIN ARTP"/>
    <property type="match status" value="1"/>
</dbReference>
<dbReference type="InterPro" id="IPR001638">
    <property type="entry name" value="Solute-binding_3/MltF_N"/>
</dbReference>
<dbReference type="EMBL" id="JAUOPG010000002">
    <property type="protein sequence ID" value="MDO6452774.1"/>
    <property type="molecule type" value="Genomic_DNA"/>
</dbReference>
<dbReference type="Pfam" id="PF00497">
    <property type="entry name" value="SBP_bac_3"/>
    <property type="match status" value="1"/>
</dbReference>
<feature type="signal peptide" evidence="3">
    <location>
        <begin position="1"/>
        <end position="26"/>
    </location>
</feature>
<dbReference type="CDD" id="cd01004">
    <property type="entry name" value="PBP2_MidA_like"/>
    <property type="match status" value="1"/>
</dbReference>
<feature type="domain" description="Solute-binding protein family 3/N-terminal" evidence="4">
    <location>
        <begin position="34"/>
        <end position="263"/>
    </location>
</feature>
<accession>A0AAW7XEX4</accession>
<keyword evidence="2 3" id="KW-0732">Signal</keyword>
<organism evidence="5 6">
    <name type="scientific">Neptunomonas phycophila</name>
    <dbReference type="NCBI Taxonomy" id="1572645"/>
    <lineage>
        <taxon>Bacteria</taxon>
        <taxon>Pseudomonadati</taxon>
        <taxon>Pseudomonadota</taxon>
        <taxon>Gammaproteobacteria</taxon>
        <taxon>Oceanospirillales</taxon>
        <taxon>Oceanospirillaceae</taxon>
        <taxon>Neptunomonas</taxon>
    </lineage>
</organism>
<dbReference type="Gene3D" id="3.40.190.10">
    <property type="entry name" value="Periplasmic binding protein-like II"/>
    <property type="match status" value="2"/>
</dbReference>
<protein>
    <submittedName>
        <fullName evidence="5">ABC transporter substrate-binding protein</fullName>
    </submittedName>
</protein>
<evidence type="ECO:0000313" key="5">
    <source>
        <dbReference type="EMBL" id="MDO6452774.1"/>
    </source>
</evidence>
<gene>
    <name evidence="5" type="ORF">Q4490_04275</name>
</gene>
<dbReference type="RefSeq" id="WP_303548782.1">
    <property type="nucleotide sequence ID" value="NZ_JAUOPG010000002.1"/>
</dbReference>
<proteinExistence type="inferred from homology"/>
<dbReference type="PANTHER" id="PTHR35936">
    <property type="entry name" value="MEMBRANE-BOUND LYTIC MUREIN TRANSGLYCOSYLASE F"/>
    <property type="match status" value="1"/>
</dbReference>
<sequence length="266" mass="28411">MKMTTSLLLAGISTLATLGVSQMTHAEGLLSADKLSVGMEVSYPPFESYKDGKIVGFDPEISALLAAKMGAKPQFNDTKFTSLILGLGSNKFDAVISGMYVTPERVKIADAIPYAKTGASIMVLKGSDVQPKTEQDLCGVKVGLQQGTTWVKALNDLSAQYCLPNGKESVIVQEFPSAPEVSQALLSRNVQAQMEIAGAAKMFAERTKGRIEISSPDLVYPQTLGMYVKKDNAALKASLESALSAIKADGSYMALIEKYELTPVND</sequence>
<feature type="chain" id="PRO_5043925227" evidence="3">
    <location>
        <begin position="27"/>
        <end position="266"/>
    </location>
</feature>
<evidence type="ECO:0000256" key="1">
    <source>
        <dbReference type="ARBA" id="ARBA00010333"/>
    </source>
</evidence>
<evidence type="ECO:0000313" key="6">
    <source>
        <dbReference type="Proteomes" id="UP001169862"/>
    </source>
</evidence>
<evidence type="ECO:0000259" key="4">
    <source>
        <dbReference type="SMART" id="SM00062"/>
    </source>
</evidence>
<dbReference type="SMART" id="SM00062">
    <property type="entry name" value="PBPb"/>
    <property type="match status" value="1"/>
</dbReference>
<dbReference type="AlphaFoldDB" id="A0AAW7XEX4"/>
<comment type="caution">
    <text evidence="5">The sequence shown here is derived from an EMBL/GenBank/DDBJ whole genome shotgun (WGS) entry which is preliminary data.</text>
</comment>
<dbReference type="SUPFAM" id="SSF53850">
    <property type="entry name" value="Periplasmic binding protein-like II"/>
    <property type="match status" value="1"/>
</dbReference>
<evidence type="ECO:0000256" key="3">
    <source>
        <dbReference type="SAM" id="SignalP"/>
    </source>
</evidence>
<evidence type="ECO:0000256" key="2">
    <source>
        <dbReference type="ARBA" id="ARBA00022729"/>
    </source>
</evidence>
<name>A0AAW7XEX4_9GAMM</name>
<comment type="similarity">
    <text evidence="1">Belongs to the bacterial solute-binding protein 3 family.</text>
</comment>
<reference evidence="5" key="1">
    <citation type="submission" date="2023-07" db="EMBL/GenBank/DDBJ databases">
        <title>Genome content predicts the carbon catabolic preferences of heterotrophic bacteria.</title>
        <authorList>
            <person name="Gralka M."/>
        </authorList>
    </citation>
    <scope>NUCLEOTIDE SEQUENCE</scope>
    <source>
        <strain evidence="5">I2M16</strain>
    </source>
</reference>